<dbReference type="Pfam" id="PF26410">
    <property type="entry name" value="GH5_mannosidase"/>
    <property type="match status" value="2"/>
</dbReference>
<evidence type="ECO:0000313" key="6">
    <source>
        <dbReference type="EMBL" id="KAK9906771.1"/>
    </source>
</evidence>
<name>A0ABR2YJZ5_9CHLO</name>
<dbReference type="SMART" id="SM00952">
    <property type="entry name" value="RAP"/>
    <property type="match status" value="1"/>
</dbReference>
<feature type="region of interest" description="Disordered" evidence="4">
    <location>
        <begin position="108"/>
        <end position="149"/>
    </location>
</feature>
<dbReference type="InterPro" id="IPR050870">
    <property type="entry name" value="FAST_kinase"/>
</dbReference>
<dbReference type="InterPro" id="IPR017853">
    <property type="entry name" value="GH"/>
</dbReference>
<keyword evidence="2" id="KW-0378">Hydrolase</keyword>
<protein>
    <recommendedName>
        <fullName evidence="5">RAP domain-containing protein</fullName>
    </recommendedName>
</protein>
<dbReference type="PANTHER" id="PTHR21228">
    <property type="entry name" value="FAST LEU-RICH DOMAIN-CONTAINING"/>
    <property type="match status" value="1"/>
</dbReference>
<dbReference type="Pfam" id="PF08373">
    <property type="entry name" value="RAP"/>
    <property type="match status" value="1"/>
</dbReference>
<evidence type="ECO:0000256" key="2">
    <source>
        <dbReference type="ARBA" id="ARBA00022801"/>
    </source>
</evidence>
<comment type="similarity">
    <text evidence="1">Belongs to the glycosyl hydrolase 5 (cellulase A) family.</text>
</comment>
<dbReference type="InterPro" id="IPR001547">
    <property type="entry name" value="Glyco_hydro_5"/>
</dbReference>
<keyword evidence="3" id="KW-0326">Glycosidase</keyword>
<dbReference type="Proteomes" id="UP001491310">
    <property type="component" value="Unassembled WGS sequence"/>
</dbReference>
<accession>A0ABR2YJZ5</accession>
<dbReference type="SUPFAM" id="SSF51445">
    <property type="entry name" value="(Trans)glycosidases"/>
    <property type="match status" value="1"/>
</dbReference>
<dbReference type="Gene3D" id="3.20.20.80">
    <property type="entry name" value="Glycosidases"/>
    <property type="match status" value="1"/>
</dbReference>
<dbReference type="PROSITE" id="PS51286">
    <property type="entry name" value="RAP"/>
    <property type="match status" value="1"/>
</dbReference>
<proteinExistence type="inferred from homology"/>
<dbReference type="EMBL" id="JALJOT010000010">
    <property type="protein sequence ID" value="KAK9906771.1"/>
    <property type="molecule type" value="Genomic_DNA"/>
</dbReference>
<evidence type="ECO:0000256" key="3">
    <source>
        <dbReference type="ARBA" id="ARBA00023295"/>
    </source>
</evidence>
<gene>
    <name evidence="6" type="ORF">WJX75_007689</name>
</gene>
<evidence type="ECO:0000259" key="5">
    <source>
        <dbReference type="PROSITE" id="PS51286"/>
    </source>
</evidence>
<dbReference type="InterPro" id="IPR013584">
    <property type="entry name" value="RAP"/>
</dbReference>
<evidence type="ECO:0000256" key="4">
    <source>
        <dbReference type="SAM" id="MobiDB-lite"/>
    </source>
</evidence>
<feature type="domain" description="RAP" evidence="5">
    <location>
        <begin position="820"/>
        <end position="878"/>
    </location>
</feature>
<dbReference type="InterPro" id="IPR058917">
    <property type="entry name" value="RESC6_dom"/>
</dbReference>
<keyword evidence="7" id="KW-1185">Reference proteome</keyword>
<dbReference type="PANTHER" id="PTHR21228:SF40">
    <property type="entry name" value="LD45607P"/>
    <property type="match status" value="1"/>
</dbReference>
<dbReference type="Gene3D" id="3.40.960.10">
    <property type="entry name" value="VSR Endonuclease"/>
    <property type="match status" value="1"/>
</dbReference>
<feature type="region of interest" description="Disordered" evidence="4">
    <location>
        <begin position="895"/>
        <end position="929"/>
    </location>
</feature>
<evidence type="ECO:0000256" key="1">
    <source>
        <dbReference type="ARBA" id="ARBA00005641"/>
    </source>
</evidence>
<evidence type="ECO:0000313" key="7">
    <source>
        <dbReference type="Proteomes" id="UP001491310"/>
    </source>
</evidence>
<feature type="compositionally biased region" description="Pro residues" evidence="4">
    <location>
        <begin position="899"/>
        <end position="914"/>
    </location>
</feature>
<sequence>MDIGAQWQAYDAQWAAYAWQAQPGMYGSYTAPQAPSMLQAVPHQLSGIQGPACAPSTPHPQVMPYVAVVNPYSPQYPQFYAGAPVAYTWPGYSPAPNPYAPYPQAIPPPRPPAGPTAAPWPAHDPRMLQSHDPINHAGRRPWVGSPPGRPIKRQRANFAGPVPECVHINKRITAAQSAEAVIAVVQQDLDKFDAVCMATALHTLASMRASAQQYAALFERPEVLRLMHVIGTRLTDFTARNLSNSLWALAKMGHNPGEAMLNAMAAEVAKKLSGCNAQNLANIAWSYATLSHSPEEELLEAIAVEADKKLAEFSPQNISNLLYAFAKLEHKPSTFLEQASRAAVTILGSFTPQALSNTVWALSKLDTLDEALFTAIVQQVLDKLTRFNAQNVANTIWGFANLGFDPGQQLWDAVAQNSIYTMHEYSPQNIANVLWSYAKMGKRYEALLSAASAHAAQTVSAFQPQSVANFCWAFATLNVAPSTPCLTALAEHAHSTLKQFSPQNISNTAWAMATLQFKHLALMANVASEVTARLSSAESSAFSRQHLANLIWSFATLELDPGAAMLRAVANAMAERASNCNPQEISNTVWAYAKLRFYDAAVMDTFANEAMCRIEEFSQQNLANLAWAMGKLSHFHGGLLDAIAEHATAMVQDLSLQHVSNILWTYASFLQVKPAMASAFVGEIERRLTTEAFNPQQLSNLLWSLCIAELCSEDIWRGIMAQIDTLGIAPQDLPEEALTQIYQAYLLMRVDRPHVQLTMPHMLLPAAHHTWLESCKNVRISALHRDVARVLTEHGIFHNIEHVTEDELFSMDIALPDEKIAIEVDGPHHFTANTLAVTGEMLARQKLLKARGWAVISVPFFRWSGLSDAARTEWFFPEIAQARAEQAQRHMWLGGGALVPPPRPPPPRPPPGEPTAPLTGDTTEDTQTEDSLTMVGWPVALAVFLAVVFADSSTAAAPPGLQGFIRVSNSSFVDNQCAEFLPFGWNSWTSLNEVAANAVVSLPDGQASLDDSIHNEIVSLFQEASSNDFTAVRLFAHGQDVNFQLQVSPGKYNESVFRGIDYILALSGKYNVKAIVCTVNNWLDPNVGDGKIQYLAWAGIEMEYQDAFWTSKKVRDMIKDHFTVVVNRRNVFTDKLYKDDDTIFGWDTYNEPRCPASQYWSGNIGQDFTAQHAFPSIDYTTIHLWPDNWAIQDPDFPRTWIEAHEAASAALGKPLVLEEFGKGEGKSATYQAVFDTLQDSLAQNRSFKGALFWRWDKDGDTDLNTVRSSDPTFQLVLDTVAKVKPYFGRIVPGCTPKSVVAFG</sequence>
<reference evidence="6 7" key="1">
    <citation type="journal article" date="2024" name="Nat. Commun.">
        <title>Phylogenomics reveals the evolutionary origins of lichenization in chlorophyte algae.</title>
        <authorList>
            <person name="Puginier C."/>
            <person name="Libourel C."/>
            <person name="Otte J."/>
            <person name="Skaloud P."/>
            <person name="Haon M."/>
            <person name="Grisel S."/>
            <person name="Petersen M."/>
            <person name="Berrin J.G."/>
            <person name="Delaux P.M."/>
            <person name="Dal Grande F."/>
            <person name="Keller J."/>
        </authorList>
    </citation>
    <scope>NUCLEOTIDE SEQUENCE [LARGE SCALE GENOMIC DNA]</scope>
    <source>
        <strain evidence="6 7">SAG 216-7</strain>
    </source>
</reference>
<dbReference type="Pfam" id="PF26188">
    <property type="entry name" value="RESC6"/>
    <property type="match status" value="1"/>
</dbReference>
<comment type="caution">
    <text evidence="6">The sequence shown here is derived from an EMBL/GenBank/DDBJ whole genome shotgun (WGS) entry which is preliminary data.</text>
</comment>
<dbReference type="InterPro" id="IPR016024">
    <property type="entry name" value="ARM-type_fold"/>
</dbReference>
<dbReference type="SUPFAM" id="SSF48371">
    <property type="entry name" value="ARM repeat"/>
    <property type="match status" value="1"/>
</dbReference>
<organism evidence="6 7">
    <name type="scientific">Coccomyxa subellipsoidea</name>
    <dbReference type="NCBI Taxonomy" id="248742"/>
    <lineage>
        <taxon>Eukaryota</taxon>
        <taxon>Viridiplantae</taxon>
        <taxon>Chlorophyta</taxon>
        <taxon>core chlorophytes</taxon>
        <taxon>Trebouxiophyceae</taxon>
        <taxon>Trebouxiophyceae incertae sedis</taxon>
        <taxon>Coccomyxaceae</taxon>
        <taxon>Coccomyxa</taxon>
    </lineage>
</organism>